<evidence type="ECO:0000313" key="2">
    <source>
        <dbReference type="EMBL" id="KAF2405516.1"/>
    </source>
</evidence>
<feature type="region of interest" description="Disordered" evidence="1">
    <location>
        <begin position="109"/>
        <end position="140"/>
    </location>
</feature>
<dbReference type="Proteomes" id="UP000799640">
    <property type="component" value="Unassembled WGS sequence"/>
</dbReference>
<evidence type="ECO:0000313" key="3">
    <source>
        <dbReference type="Proteomes" id="UP000799640"/>
    </source>
</evidence>
<name>A0A6G1IBM4_9PEZI</name>
<keyword evidence="3" id="KW-1185">Reference proteome</keyword>
<evidence type="ECO:0000256" key="1">
    <source>
        <dbReference type="SAM" id="MobiDB-lite"/>
    </source>
</evidence>
<organism evidence="2 3">
    <name type="scientific">Trichodelitschia bisporula</name>
    <dbReference type="NCBI Taxonomy" id="703511"/>
    <lineage>
        <taxon>Eukaryota</taxon>
        <taxon>Fungi</taxon>
        <taxon>Dikarya</taxon>
        <taxon>Ascomycota</taxon>
        <taxon>Pezizomycotina</taxon>
        <taxon>Dothideomycetes</taxon>
        <taxon>Dothideomycetes incertae sedis</taxon>
        <taxon>Phaeotrichales</taxon>
        <taxon>Phaeotrichaceae</taxon>
        <taxon>Trichodelitschia</taxon>
    </lineage>
</organism>
<dbReference type="EMBL" id="ML996687">
    <property type="protein sequence ID" value="KAF2405516.1"/>
    <property type="molecule type" value="Genomic_DNA"/>
</dbReference>
<gene>
    <name evidence="2" type="ORF">EJ06DRAFT_28810</name>
</gene>
<protein>
    <submittedName>
        <fullName evidence="2">Uncharacterized protein</fullName>
    </submittedName>
</protein>
<dbReference type="AlphaFoldDB" id="A0A6G1IBM4"/>
<reference evidence="2" key="1">
    <citation type="journal article" date="2020" name="Stud. Mycol.">
        <title>101 Dothideomycetes genomes: a test case for predicting lifestyles and emergence of pathogens.</title>
        <authorList>
            <person name="Haridas S."/>
            <person name="Albert R."/>
            <person name="Binder M."/>
            <person name="Bloem J."/>
            <person name="Labutti K."/>
            <person name="Salamov A."/>
            <person name="Andreopoulos B."/>
            <person name="Baker S."/>
            <person name="Barry K."/>
            <person name="Bills G."/>
            <person name="Bluhm B."/>
            <person name="Cannon C."/>
            <person name="Castanera R."/>
            <person name="Culley D."/>
            <person name="Daum C."/>
            <person name="Ezra D."/>
            <person name="Gonzalez J."/>
            <person name="Henrissat B."/>
            <person name="Kuo A."/>
            <person name="Liang C."/>
            <person name="Lipzen A."/>
            <person name="Lutzoni F."/>
            <person name="Magnuson J."/>
            <person name="Mondo S."/>
            <person name="Nolan M."/>
            <person name="Ohm R."/>
            <person name="Pangilinan J."/>
            <person name="Park H.-J."/>
            <person name="Ramirez L."/>
            <person name="Alfaro M."/>
            <person name="Sun H."/>
            <person name="Tritt A."/>
            <person name="Yoshinaga Y."/>
            <person name="Zwiers L.-H."/>
            <person name="Turgeon B."/>
            <person name="Goodwin S."/>
            <person name="Spatafora J."/>
            <person name="Crous P."/>
            <person name="Grigoriev I."/>
        </authorList>
    </citation>
    <scope>NUCLEOTIDE SEQUENCE</scope>
    <source>
        <strain evidence="2">CBS 262.69</strain>
    </source>
</reference>
<sequence length="159" mass="17437">MDGGHTGRQYCGRFIIPTVVQAVPRAAVQVPGGAFSRAHFSMANFQAFMEALEQQILSAEATLQEMKSQIQDIKVPFTELKQILAENGLAVPAPVGMREAEWRRVSDQASCASSMDRESREVEMQDDAGSGATNGWMPDHQSDGVHMEGVYLYQGSRLC</sequence>
<proteinExistence type="predicted"/>
<accession>A0A6G1IBM4</accession>